<reference evidence="2" key="1">
    <citation type="submission" date="2011-12" db="EMBL/GenBank/DDBJ databases">
        <title>Comparative genomics of primate cytomegaloviruses.</title>
        <authorList>
            <person name="Davison A.J."/>
            <person name="Holton M."/>
            <person name="Dolan A."/>
            <person name="Dargan D.J."/>
            <person name="Gatherer D."/>
            <person name="Hayward G.S."/>
        </authorList>
    </citation>
    <scope>NUCLEOTIDE SEQUENCE [LARGE SCALE GENOMIC DNA]</scope>
    <source>
        <strain evidence="2">SqSHV</strain>
    </source>
</reference>
<name>G8XT52_9BETA</name>
<dbReference type="EMBL" id="FJ483967">
    <property type="protein sequence ID" value="AEV81001.1"/>
    <property type="molecule type" value="Genomic_DNA"/>
</dbReference>
<proteinExistence type="predicted"/>
<accession>G8XT52</accession>
<feature type="transmembrane region" description="Helical" evidence="1">
    <location>
        <begin position="174"/>
        <end position="193"/>
    </location>
</feature>
<evidence type="ECO:0000313" key="3">
    <source>
        <dbReference type="Proteomes" id="UP000097892"/>
    </source>
</evidence>
<dbReference type="RefSeq" id="YP_004940310.1">
    <property type="nucleotide sequence ID" value="NC_016448.1"/>
</dbReference>
<feature type="transmembrane region" description="Helical" evidence="1">
    <location>
        <begin position="54"/>
        <end position="76"/>
    </location>
</feature>
<feature type="transmembrane region" description="Helical" evidence="1">
    <location>
        <begin position="116"/>
        <end position="138"/>
    </location>
</feature>
<feature type="transmembrane region" description="Helical" evidence="1">
    <location>
        <begin position="238"/>
        <end position="256"/>
    </location>
</feature>
<keyword evidence="1" id="KW-0812">Transmembrane</keyword>
<protein>
    <submittedName>
        <fullName evidence="2">Membrane protein S26</fullName>
    </submittedName>
</protein>
<feature type="transmembrane region" description="Helical" evidence="1">
    <location>
        <begin position="82"/>
        <end position="104"/>
    </location>
</feature>
<evidence type="ECO:0000256" key="1">
    <source>
        <dbReference type="SAM" id="Phobius"/>
    </source>
</evidence>
<dbReference type="KEGG" id="vg:11464369"/>
<gene>
    <name evidence="2" type="primary">S26</name>
</gene>
<evidence type="ECO:0000313" key="2">
    <source>
        <dbReference type="EMBL" id="AEV81001.1"/>
    </source>
</evidence>
<keyword evidence="1" id="KW-1133">Transmembrane helix</keyword>
<feature type="transmembrane region" description="Helical" evidence="1">
    <location>
        <begin position="144"/>
        <end position="162"/>
    </location>
</feature>
<keyword evidence="3" id="KW-1185">Reference proteome</keyword>
<sequence length="261" mass="30680">MKYQTKPGLMEKGEALLVEPTSKIPRLWKLMADLFVRPSYEDPNHRRQDRLNIILKWLFVTTWISLITMEVLYIPVIYDAIIMRHHCILLITSMVIAILIHVILDWYKAKYPWPMWVTILNTMMSILMGSAITILTSFFTMMDALFSSLMTMTLCTLLYRYVAVTKHNLGYVKIANYVFIPVYFFIPLLWYLYGIRMLKIVGLMIAMGSILMTTYELDQQQHLLPPEFDSLLKHAHNLYFGGMSMYYGILLLKYGWQHPVN</sequence>
<dbReference type="Proteomes" id="UP000097892">
    <property type="component" value="Segment"/>
</dbReference>
<dbReference type="GeneID" id="11464369"/>
<organism evidence="2 3">
    <name type="scientific">Saimiriine betaherpesvirus 4</name>
    <dbReference type="NCBI Taxonomy" id="1535247"/>
    <lineage>
        <taxon>Viruses</taxon>
        <taxon>Duplodnaviria</taxon>
        <taxon>Heunggongvirae</taxon>
        <taxon>Peploviricota</taxon>
        <taxon>Herviviricetes</taxon>
        <taxon>Herpesvirales</taxon>
        <taxon>Orthoherpesviridae</taxon>
        <taxon>Betaherpesvirinae</taxon>
        <taxon>Cytomegalovirus</taxon>
        <taxon>Cytomegalovirus saimiriinebeta4</taxon>
    </lineage>
</organism>
<keyword evidence="1" id="KW-0472">Membrane</keyword>